<organism evidence="10 11">
    <name type="scientific">Halodesulfovibrio aestuarii</name>
    <dbReference type="NCBI Taxonomy" id="126333"/>
    <lineage>
        <taxon>Bacteria</taxon>
        <taxon>Pseudomonadati</taxon>
        <taxon>Thermodesulfobacteriota</taxon>
        <taxon>Desulfovibrionia</taxon>
        <taxon>Desulfovibrionales</taxon>
        <taxon>Desulfovibrionaceae</taxon>
        <taxon>Halodesulfovibrio</taxon>
    </lineage>
</organism>
<keyword evidence="6 8" id="KW-1133">Transmembrane helix</keyword>
<comment type="caution">
    <text evidence="10">The sequence shown here is derived from an EMBL/GenBank/DDBJ whole genome shotgun (WGS) entry which is preliminary data.</text>
</comment>
<evidence type="ECO:0000256" key="3">
    <source>
        <dbReference type="ARBA" id="ARBA00022448"/>
    </source>
</evidence>
<reference evidence="9 12" key="2">
    <citation type="submission" date="2024-07" db="EMBL/GenBank/DDBJ databases">
        <title>Active virus-host system and metabolic interactions in a Lokiarchaeon culture.</title>
        <authorList>
            <person name="Ponce Toledo R.I."/>
            <person name="Rodrigues Oliveira T."/>
            <person name="Schleper C."/>
        </authorList>
    </citation>
    <scope>NUCLEOTIDE SEQUENCE [LARGE SCALE GENOMIC DNA]</scope>
    <source>
        <strain evidence="9 12">B35</strain>
    </source>
</reference>
<feature type="transmembrane region" description="Helical" evidence="8">
    <location>
        <begin position="299"/>
        <end position="322"/>
    </location>
</feature>
<keyword evidence="4" id="KW-1003">Cell membrane</keyword>
<feature type="transmembrane region" description="Helical" evidence="8">
    <location>
        <begin position="328"/>
        <end position="346"/>
    </location>
</feature>
<name>A0A8G2C9V2_9BACT</name>
<keyword evidence="5 8" id="KW-0812">Transmembrane</keyword>
<comment type="similarity">
    <text evidence="2">Belongs to the binding-protein-dependent transport system permease family. FecCD subfamily.</text>
</comment>
<feature type="transmembrane region" description="Helical" evidence="8">
    <location>
        <begin position="257"/>
        <end position="287"/>
    </location>
</feature>
<dbReference type="SUPFAM" id="SSF81345">
    <property type="entry name" value="ABC transporter involved in vitamin B12 uptake, BtuC"/>
    <property type="match status" value="1"/>
</dbReference>
<dbReference type="GO" id="GO:0005886">
    <property type="term" value="C:plasma membrane"/>
    <property type="evidence" value="ECO:0007669"/>
    <property type="project" value="UniProtKB-SubCell"/>
</dbReference>
<evidence type="ECO:0000256" key="5">
    <source>
        <dbReference type="ARBA" id="ARBA00022692"/>
    </source>
</evidence>
<feature type="transmembrane region" description="Helical" evidence="8">
    <location>
        <begin position="169"/>
        <end position="187"/>
    </location>
</feature>
<evidence type="ECO:0000313" key="9">
    <source>
        <dbReference type="EMBL" id="MEZ6854095.1"/>
    </source>
</evidence>
<accession>A0A8G2C9V2</accession>
<dbReference type="CDD" id="cd06550">
    <property type="entry name" value="TM_ABC_iron-siderophores_like"/>
    <property type="match status" value="1"/>
</dbReference>
<dbReference type="AlphaFoldDB" id="A0A8G2C9V2"/>
<evidence type="ECO:0000256" key="4">
    <source>
        <dbReference type="ARBA" id="ARBA00022475"/>
    </source>
</evidence>
<feature type="transmembrane region" description="Helical" evidence="8">
    <location>
        <begin position="132"/>
        <end position="157"/>
    </location>
</feature>
<evidence type="ECO:0000256" key="7">
    <source>
        <dbReference type="ARBA" id="ARBA00023136"/>
    </source>
</evidence>
<dbReference type="EMBL" id="FQZR01000003">
    <property type="protein sequence ID" value="SHJ03291.1"/>
    <property type="molecule type" value="Genomic_DNA"/>
</dbReference>
<comment type="subcellular location">
    <subcellularLocation>
        <location evidence="1">Cell membrane</location>
        <topology evidence="1">Multi-pass membrane protein</topology>
    </subcellularLocation>
</comment>
<dbReference type="GO" id="GO:0033214">
    <property type="term" value="P:siderophore-iron import into cell"/>
    <property type="evidence" value="ECO:0007669"/>
    <property type="project" value="TreeGrafter"/>
</dbReference>
<dbReference type="InterPro" id="IPR037294">
    <property type="entry name" value="ABC_BtuC-like"/>
</dbReference>
<evidence type="ECO:0000256" key="2">
    <source>
        <dbReference type="ARBA" id="ARBA00007935"/>
    </source>
</evidence>
<dbReference type="PANTHER" id="PTHR30472">
    <property type="entry name" value="FERRIC ENTEROBACTIN TRANSPORT SYSTEM PERMEASE PROTEIN"/>
    <property type="match status" value="1"/>
</dbReference>
<dbReference type="Proteomes" id="UP001568358">
    <property type="component" value="Unassembled WGS sequence"/>
</dbReference>
<evidence type="ECO:0000313" key="11">
    <source>
        <dbReference type="Proteomes" id="UP000184001"/>
    </source>
</evidence>
<evidence type="ECO:0000256" key="1">
    <source>
        <dbReference type="ARBA" id="ARBA00004651"/>
    </source>
</evidence>
<evidence type="ECO:0000313" key="12">
    <source>
        <dbReference type="Proteomes" id="UP001568358"/>
    </source>
</evidence>
<evidence type="ECO:0000256" key="6">
    <source>
        <dbReference type="ARBA" id="ARBA00022989"/>
    </source>
</evidence>
<feature type="transmembrane region" description="Helical" evidence="8">
    <location>
        <begin position="74"/>
        <end position="94"/>
    </location>
</feature>
<sequence>MTRTADIAQRRTRRCVLFASITALTCVVSAVLASAYGPLEIPIQQTFRTLAHHIFFSTQNAETANSIVVWEIRFSRIVLSLLIGSGLAISGTVFQGILRNPLADPFTIGVSSGAAFGASVAIFFGFSGAIPYLAGIGMVPIAALIGALLALGAVITLGSMGGQLKRDALVLAGVVVATFLAALISLIKSLDEDSVASIVFWIMGSLQGRSWQHVQLILPWYGLGVAIIWRFSRELDILSLGETQAQQLGMNASRVRLWLLVGASMITGASVAVSGVIGFVGLVVPHLVRLVQGGEHRPLLVSSALIGGLLLLWSDVLARTILPEGAELPVGVVTALLGGPFFCLLLHRTMKRSSR</sequence>
<reference evidence="10 11" key="1">
    <citation type="submission" date="2016-11" db="EMBL/GenBank/DDBJ databases">
        <authorList>
            <person name="Varghese N."/>
            <person name="Submissions S."/>
        </authorList>
    </citation>
    <scope>NUCLEOTIDE SEQUENCE [LARGE SCALE GENOMIC DNA]</scope>
    <source>
        <strain evidence="10 11">DSM 17919</strain>
    </source>
</reference>
<dbReference type="Pfam" id="PF01032">
    <property type="entry name" value="FecCD"/>
    <property type="match status" value="1"/>
</dbReference>
<protein>
    <submittedName>
        <fullName evidence="9">FecCD family ABC transporter permease</fullName>
    </submittedName>
    <submittedName>
        <fullName evidence="10">Iron complex transport system permease protein</fullName>
    </submittedName>
</protein>
<dbReference type="EMBL" id="JBFSOO010000008">
    <property type="protein sequence ID" value="MEZ6854095.1"/>
    <property type="molecule type" value="Genomic_DNA"/>
</dbReference>
<keyword evidence="7 8" id="KW-0472">Membrane</keyword>
<dbReference type="GO" id="GO:0022857">
    <property type="term" value="F:transmembrane transporter activity"/>
    <property type="evidence" value="ECO:0007669"/>
    <property type="project" value="InterPro"/>
</dbReference>
<keyword evidence="3" id="KW-0813">Transport</keyword>
<proteinExistence type="inferred from homology"/>
<keyword evidence="12" id="KW-1185">Reference proteome</keyword>
<gene>
    <name evidence="9" type="ORF">AB2Z07_11255</name>
    <name evidence="10" type="ORF">SAMN05660830_01424</name>
</gene>
<dbReference type="Proteomes" id="UP000184001">
    <property type="component" value="Unassembled WGS sequence"/>
</dbReference>
<evidence type="ECO:0000256" key="8">
    <source>
        <dbReference type="SAM" id="Phobius"/>
    </source>
</evidence>
<dbReference type="Gene3D" id="1.10.3470.10">
    <property type="entry name" value="ABC transporter involved in vitamin B12 uptake, BtuC"/>
    <property type="match status" value="1"/>
</dbReference>
<dbReference type="InterPro" id="IPR000522">
    <property type="entry name" value="ABC_transptr_permease_BtuC"/>
</dbReference>
<evidence type="ECO:0000313" key="10">
    <source>
        <dbReference type="EMBL" id="SHJ03291.1"/>
    </source>
</evidence>
<feature type="transmembrane region" description="Helical" evidence="8">
    <location>
        <begin position="106"/>
        <end position="126"/>
    </location>
</feature>
<dbReference type="RefSeq" id="WP_020000613.1">
    <property type="nucleotide sequence ID" value="NZ_CP192217.1"/>
</dbReference>
<dbReference type="PANTHER" id="PTHR30472:SF25">
    <property type="entry name" value="ABC TRANSPORTER PERMEASE PROTEIN MJ0876-RELATED"/>
    <property type="match status" value="1"/>
</dbReference>
<dbReference type="FunFam" id="1.10.3470.10:FF:000001">
    <property type="entry name" value="Vitamin B12 ABC transporter permease BtuC"/>
    <property type="match status" value="1"/>
</dbReference>